<dbReference type="SUPFAM" id="SSF52058">
    <property type="entry name" value="L domain-like"/>
    <property type="match status" value="1"/>
</dbReference>
<dbReference type="Pfam" id="PF01302">
    <property type="entry name" value="CAP_GLY"/>
    <property type="match status" value="1"/>
</dbReference>
<keyword evidence="5" id="KW-1185">Reference proteome</keyword>
<dbReference type="InterPro" id="IPR036859">
    <property type="entry name" value="CAP-Gly_dom_sf"/>
</dbReference>
<dbReference type="Gene3D" id="3.10.20.90">
    <property type="entry name" value="Phosphatidylinositol 3-kinase Catalytic Subunit, Chain A, domain 1"/>
    <property type="match status" value="1"/>
</dbReference>
<evidence type="ECO:0000259" key="3">
    <source>
        <dbReference type="PROSITE" id="PS50245"/>
    </source>
</evidence>
<dbReference type="PANTHER" id="PTHR18849">
    <property type="entry name" value="LEUCINE RICH REPEAT PROTEIN"/>
    <property type="match status" value="1"/>
</dbReference>
<keyword evidence="1" id="KW-0433">Leucine-rich repeat</keyword>
<comment type="caution">
    <text evidence="4">The sequence shown here is derived from an EMBL/GenBank/DDBJ whole genome shotgun (WGS) entry which is preliminary data.</text>
</comment>
<evidence type="ECO:0000313" key="5">
    <source>
        <dbReference type="Proteomes" id="UP001139887"/>
    </source>
</evidence>
<dbReference type="Proteomes" id="UP001139887">
    <property type="component" value="Unassembled WGS sequence"/>
</dbReference>
<dbReference type="AlphaFoldDB" id="A0A9W8M2B3"/>
<dbReference type="OrthoDB" id="5273213at2759"/>
<protein>
    <recommendedName>
        <fullName evidence="3">CAP-Gly domain-containing protein</fullName>
    </recommendedName>
</protein>
<dbReference type="InterPro" id="IPR032675">
    <property type="entry name" value="LRR_dom_sf"/>
</dbReference>
<dbReference type="PROSITE" id="PS51450">
    <property type="entry name" value="LRR"/>
    <property type="match status" value="1"/>
</dbReference>
<organism evidence="4 5">
    <name type="scientific">Coemansia brasiliensis</name>
    <dbReference type="NCBI Taxonomy" id="2650707"/>
    <lineage>
        <taxon>Eukaryota</taxon>
        <taxon>Fungi</taxon>
        <taxon>Fungi incertae sedis</taxon>
        <taxon>Zoopagomycota</taxon>
        <taxon>Kickxellomycotina</taxon>
        <taxon>Kickxellomycetes</taxon>
        <taxon>Kickxellales</taxon>
        <taxon>Kickxellaceae</taxon>
        <taxon>Coemansia</taxon>
    </lineage>
</organism>
<dbReference type="Gene3D" id="3.80.10.10">
    <property type="entry name" value="Ribonuclease Inhibitor"/>
    <property type="match status" value="2"/>
</dbReference>
<dbReference type="InterPro" id="IPR001611">
    <property type="entry name" value="Leu-rich_rpt"/>
</dbReference>
<reference evidence="4" key="1">
    <citation type="submission" date="2022-07" db="EMBL/GenBank/DDBJ databases">
        <title>Phylogenomic reconstructions and comparative analyses of Kickxellomycotina fungi.</title>
        <authorList>
            <person name="Reynolds N.K."/>
            <person name="Stajich J.E."/>
            <person name="Barry K."/>
            <person name="Grigoriev I.V."/>
            <person name="Crous P."/>
            <person name="Smith M.E."/>
        </authorList>
    </citation>
    <scope>NUCLEOTIDE SEQUENCE</scope>
    <source>
        <strain evidence="4">NRRL 1566</strain>
    </source>
</reference>
<dbReference type="PANTHER" id="PTHR18849:SF0">
    <property type="entry name" value="CILIA- AND FLAGELLA-ASSOCIATED PROTEIN 410-RELATED"/>
    <property type="match status" value="1"/>
</dbReference>
<name>A0A9W8M2B3_9FUNG</name>
<dbReference type="EMBL" id="JANBUW010000007">
    <property type="protein sequence ID" value="KAJ2851966.1"/>
    <property type="molecule type" value="Genomic_DNA"/>
</dbReference>
<dbReference type="SMART" id="SM01052">
    <property type="entry name" value="CAP_GLY"/>
    <property type="match status" value="1"/>
</dbReference>
<dbReference type="InterPro" id="IPR000938">
    <property type="entry name" value="CAP-Gly_domain"/>
</dbReference>
<keyword evidence="2" id="KW-0677">Repeat</keyword>
<evidence type="ECO:0000313" key="4">
    <source>
        <dbReference type="EMBL" id="KAJ2851966.1"/>
    </source>
</evidence>
<evidence type="ECO:0000256" key="1">
    <source>
        <dbReference type="ARBA" id="ARBA00022614"/>
    </source>
</evidence>
<gene>
    <name evidence="4" type="ORF">IWW36_000739</name>
</gene>
<dbReference type="SUPFAM" id="SSF74924">
    <property type="entry name" value="Cap-Gly domain"/>
    <property type="match status" value="1"/>
</dbReference>
<accession>A0A9W8M2B3</accession>
<evidence type="ECO:0000256" key="2">
    <source>
        <dbReference type="ARBA" id="ARBA00022737"/>
    </source>
</evidence>
<feature type="domain" description="CAP-Gly" evidence="3">
    <location>
        <begin position="24"/>
        <end position="75"/>
    </location>
</feature>
<dbReference type="PROSITE" id="PS50245">
    <property type="entry name" value="CAP_GLY_2"/>
    <property type="match status" value="1"/>
</dbReference>
<sequence length="514" mass="57946">MGSSFLVGRWFVIDGDTGIVRYQGPVDGTQGEWLGVEWSQPGRRGKHLGTKNNKQYFKCEFPHSSPQQPTGSFIRNIERINWGTTLLSAARARYIAEESDLTIPSTIDGRHRGKIEAPRLNTIMNFQRDFSKLTVLGLDNQNIYGSLETDNLSEFHRVSTLLLAQNFISQWGEVERILKQIPTNLHTLDISANPLYSPLEISPTGVGKPVHSLRLDNSPFVDWHDVCRIACSLQVCSLSHGWSQLKSLDTQLPDSIEELKLECNLITDISSLGQLRNLRLLDISGNPSFTHLAIAPDTFTKLESLDISQTGISSWSDIDELNKLPSLHSLKTTPIPLLQDLPEESARSHLIAHLPHVQKLDGSLISSSERIEMERYFLLLRARDILVTLSQIDDLQQEMCKCPRTKQLVQKHGMPSVSQSATSNKLEARLVQVTIQVAQDLDQQKPNIQICRKLIQSMLVRQLRPIGMRLAKTRNFSMFIQTASLDTWSPLDADNRELSFYGIDDNSLVRIIPN</sequence>
<dbReference type="Gene3D" id="2.30.30.190">
    <property type="entry name" value="CAP Gly-rich-like domain"/>
    <property type="match status" value="1"/>
</dbReference>
<proteinExistence type="predicted"/>